<sequence length="103" mass="12185">MSKKYSIYYLPVARKDLIGIIEYIQEDSPNAALKFLDQIENTISKLEDFPYMGATPKDTLLQFKGYRILVIQSYLVFYVVKENTLEVEIRRIIHGKRKYDFLL</sequence>
<dbReference type="InterPro" id="IPR007712">
    <property type="entry name" value="RelE/ParE_toxin"/>
</dbReference>
<dbReference type="KEGG" id="ifn:GM661_07870"/>
<organism evidence="2 3">
    <name type="scientific">Iocasia fonsfrigidae</name>
    <dbReference type="NCBI Taxonomy" id="2682810"/>
    <lineage>
        <taxon>Bacteria</taxon>
        <taxon>Bacillati</taxon>
        <taxon>Bacillota</taxon>
        <taxon>Clostridia</taxon>
        <taxon>Halanaerobiales</taxon>
        <taxon>Halanaerobiaceae</taxon>
        <taxon>Iocasia</taxon>
    </lineage>
</organism>
<evidence type="ECO:0000313" key="2">
    <source>
        <dbReference type="EMBL" id="QTL97904.1"/>
    </source>
</evidence>
<dbReference type="EMBL" id="CP046640">
    <property type="protein sequence ID" value="QTL97904.1"/>
    <property type="molecule type" value="Genomic_DNA"/>
</dbReference>
<dbReference type="Gene3D" id="3.30.2310.20">
    <property type="entry name" value="RelE-like"/>
    <property type="match status" value="1"/>
</dbReference>
<dbReference type="SUPFAM" id="SSF143011">
    <property type="entry name" value="RelE-like"/>
    <property type="match status" value="1"/>
</dbReference>
<keyword evidence="3" id="KW-1185">Reference proteome</keyword>
<proteinExistence type="predicted"/>
<dbReference type="InterPro" id="IPR035093">
    <property type="entry name" value="RelE/ParE_toxin_dom_sf"/>
</dbReference>
<dbReference type="Pfam" id="PF05016">
    <property type="entry name" value="ParE_toxin"/>
    <property type="match status" value="1"/>
</dbReference>
<dbReference type="NCBIfam" id="TIGR02385">
    <property type="entry name" value="RelE_StbE"/>
    <property type="match status" value="1"/>
</dbReference>
<reference evidence="2" key="1">
    <citation type="submission" date="2019-12" db="EMBL/GenBank/DDBJ databases">
        <authorList>
            <person name="zhang j."/>
            <person name="sun C.M."/>
        </authorList>
    </citation>
    <scope>NUCLEOTIDE SEQUENCE</scope>
    <source>
        <strain evidence="2">NS-1</strain>
    </source>
</reference>
<dbReference type="Proteomes" id="UP000665020">
    <property type="component" value="Chromosome"/>
</dbReference>
<dbReference type="RefSeq" id="WP_230869510.1">
    <property type="nucleotide sequence ID" value="NZ_CP046640.1"/>
</dbReference>
<keyword evidence="1" id="KW-1277">Toxin-antitoxin system</keyword>
<evidence type="ECO:0000313" key="3">
    <source>
        <dbReference type="Proteomes" id="UP000665020"/>
    </source>
</evidence>
<protein>
    <submittedName>
        <fullName evidence="2">Type II toxin-antitoxin system mRNA interferase toxin, RelE/StbE family</fullName>
    </submittedName>
</protein>
<name>A0A8A7KID8_9FIRM</name>
<evidence type="ECO:0000256" key="1">
    <source>
        <dbReference type="ARBA" id="ARBA00022649"/>
    </source>
</evidence>
<dbReference type="AlphaFoldDB" id="A0A8A7KID8"/>
<accession>A0A8A7KID8</accession>
<gene>
    <name evidence="2" type="ORF">GM661_07870</name>
</gene>